<sequence length="62" mass="7575">MQQIREIIDQEFLCLKRNTKDNFFVRVKAKFGRYYWKLSNFLGIFHKEKASSRVKTLMMPFP</sequence>
<reference evidence="1 2" key="1">
    <citation type="journal article" date="2018" name="Sci. Rep.">
        <title>Genomic signatures of local adaptation to the degree of environmental predictability in rotifers.</title>
        <authorList>
            <person name="Franch-Gras L."/>
            <person name="Hahn C."/>
            <person name="Garcia-Roger E.M."/>
            <person name="Carmona M.J."/>
            <person name="Serra M."/>
            <person name="Gomez A."/>
        </authorList>
    </citation>
    <scope>NUCLEOTIDE SEQUENCE [LARGE SCALE GENOMIC DNA]</scope>
    <source>
        <strain evidence="1">HYR1</strain>
    </source>
</reference>
<accession>A0A3M7Q3I5</accession>
<name>A0A3M7Q3I5_BRAPC</name>
<proteinExistence type="predicted"/>
<dbReference type="AlphaFoldDB" id="A0A3M7Q3I5"/>
<dbReference type="EMBL" id="REGN01007549">
    <property type="protein sequence ID" value="RNA05967.1"/>
    <property type="molecule type" value="Genomic_DNA"/>
</dbReference>
<protein>
    <submittedName>
        <fullName evidence="1">Uncharacterized protein</fullName>
    </submittedName>
</protein>
<keyword evidence="2" id="KW-1185">Reference proteome</keyword>
<organism evidence="1 2">
    <name type="scientific">Brachionus plicatilis</name>
    <name type="common">Marine rotifer</name>
    <name type="synonym">Brachionus muelleri</name>
    <dbReference type="NCBI Taxonomy" id="10195"/>
    <lineage>
        <taxon>Eukaryota</taxon>
        <taxon>Metazoa</taxon>
        <taxon>Spiralia</taxon>
        <taxon>Gnathifera</taxon>
        <taxon>Rotifera</taxon>
        <taxon>Eurotatoria</taxon>
        <taxon>Monogononta</taxon>
        <taxon>Pseudotrocha</taxon>
        <taxon>Ploima</taxon>
        <taxon>Brachionidae</taxon>
        <taxon>Brachionus</taxon>
    </lineage>
</organism>
<gene>
    <name evidence="1" type="ORF">BpHYR1_052409</name>
</gene>
<comment type="caution">
    <text evidence="1">The sequence shown here is derived from an EMBL/GenBank/DDBJ whole genome shotgun (WGS) entry which is preliminary data.</text>
</comment>
<evidence type="ECO:0000313" key="2">
    <source>
        <dbReference type="Proteomes" id="UP000276133"/>
    </source>
</evidence>
<dbReference type="Proteomes" id="UP000276133">
    <property type="component" value="Unassembled WGS sequence"/>
</dbReference>
<evidence type="ECO:0000313" key="1">
    <source>
        <dbReference type="EMBL" id="RNA05967.1"/>
    </source>
</evidence>